<organism evidence="3 4">
    <name type="scientific">Isoptericola sediminis</name>
    <dbReference type="NCBI Taxonomy" id="2733572"/>
    <lineage>
        <taxon>Bacteria</taxon>
        <taxon>Bacillati</taxon>
        <taxon>Actinomycetota</taxon>
        <taxon>Actinomycetes</taxon>
        <taxon>Micrococcales</taxon>
        <taxon>Promicromonosporaceae</taxon>
        <taxon>Isoptericola</taxon>
    </lineage>
</organism>
<dbReference type="RefSeq" id="WP_171247969.1">
    <property type="nucleotide sequence ID" value="NZ_JABFAJ010000024.1"/>
</dbReference>
<gene>
    <name evidence="3" type="ORF">HLI28_12865</name>
</gene>
<feature type="signal peptide" evidence="2">
    <location>
        <begin position="1"/>
        <end position="25"/>
    </location>
</feature>
<dbReference type="EMBL" id="JABFAJ010000024">
    <property type="protein sequence ID" value="NNU28428.1"/>
    <property type="molecule type" value="Genomic_DNA"/>
</dbReference>
<proteinExistence type="predicted"/>
<dbReference type="InterPro" id="IPR050708">
    <property type="entry name" value="T6SS_VgrG/RHS"/>
</dbReference>
<name>A0A849K4Z5_9MICO</name>
<evidence type="ECO:0000256" key="2">
    <source>
        <dbReference type="SAM" id="SignalP"/>
    </source>
</evidence>
<feature type="region of interest" description="Disordered" evidence="1">
    <location>
        <begin position="1941"/>
        <end position="1968"/>
    </location>
</feature>
<dbReference type="Pfam" id="PF05593">
    <property type="entry name" value="RHS_repeat"/>
    <property type="match status" value="3"/>
</dbReference>
<dbReference type="PANTHER" id="PTHR32305">
    <property type="match status" value="1"/>
</dbReference>
<accession>A0A849K4Z5</accession>
<evidence type="ECO:0000313" key="4">
    <source>
        <dbReference type="Proteomes" id="UP000557204"/>
    </source>
</evidence>
<dbReference type="InterPro" id="IPR006530">
    <property type="entry name" value="YD"/>
</dbReference>
<keyword evidence="2" id="KW-0732">Signal</keyword>
<dbReference type="InterPro" id="IPR022385">
    <property type="entry name" value="Rhs_assc_core"/>
</dbReference>
<dbReference type="Gene3D" id="2.180.10.10">
    <property type="entry name" value="RHS repeat-associated core"/>
    <property type="match status" value="2"/>
</dbReference>
<protein>
    <recommendedName>
        <fullName evidence="5">RHS repeat-associated protein</fullName>
    </recommendedName>
</protein>
<feature type="compositionally biased region" description="Basic and acidic residues" evidence="1">
    <location>
        <begin position="1949"/>
        <end position="1968"/>
    </location>
</feature>
<evidence type="ECO:0008006" key="5">
    <source>
        <dbReference type="Google" id="ProtNLM"/>
    </source>
</evidence>
<evidence type="ECO:0000313" key="3">
    <source>
        <dbReference type="EMBL" id="NNU28428.1"/>
    </source>
</evidence>
<keyword evidence="4" id="KW-1185">Reference proteome</keyword>
<comment type="caution">
    <text evidence="3">The sequence shown here is derived from an EMBL/GenBank/DDBJ whole genome shotgun (WGS) entry which is preliminary data.</text>
</comment>
<dbReference type="NCBIfam" id="TIGR01643">
    <property type="entry name" value="YD_repeat_2x"/>
    <property type="match status" value="2"/>
</dbReference>
<reference evidence="3 4" key="1">
    <citation type="submission" date="2020-05" db="EMBL/GenBank/DDBJ databases">
        <title>Genome sequence of Isoptericola sp. JC619 isolated from Chilika lagoon, India.</title>
        <authorList>
            <person name="Kumar D."/>
            <person name="Appam K."/>
            <person name="Gandham S."/>
            <person name="Uppada J."/>
            <person name="Sasikala C."/>
            <person name="Venkata Ramana C."/>
        </authorList>
    </citation>
    <scope>NUCLEOTIDE SEQUENCE [LARGE SCALE GENOMIC DNA]</scope>
    <source>
        <strain evidence="3 4">JC619</strain>
    </source>
</reference>
<dbReference type="NCBIfam" id="TIGR03696">
    <property type="entry name" value="Rhs_assc_core"/>
    <property type="match status" value="1"/>
</dbReference>
<dbReference type="InterPro" id="IPR031325">
    <property type="entry name" value="RHS_repeat"/>
</dbReference>
<evidence type="ECO:0000256" key="1">
    <source>
        <dbReference type="SAM" id="MobiDB-lite"/>
    </source>
</evidence>
<feature type="chain" id="PRO_5032892880" description="RHS repeat-associated protein" evidence="2">
    <location>
        <begin position="26"/>
        <end position="2121"/>
    </location>
</feature>
<dbReference type="Proteomes" id="UP000557204">
    <property type="component" value="Unassembled WGS sequence"/>
</dbReference>
<feature type="region of interest" description="Disordered" evidence="1">
    <location>
        <begin position="52"/>
        <end position="73"/>
    </location>
</feature>
<dbReference type="PANTHER" id="PTHR32305:SF17">
    <property type="entry name" value="TRNA NUCLEASE WAPA"/>
    <property type="match status" value="1"/>
</dbReference>
<sequence>MGSRGRWLGLGLCLVLVGTGLPAAAQPGEDDGPSLAEREGWTLAERAAYGEELWGDPDKVDPVTSTDADPVPLTDQADVEGTTEWATAHAAEVLAGKDIAGGRADVAVPGKGSAKAQAGGVPIQVRAKDKVARSAAPDLVVETASSDQARAAGVHLLVGAQAQGKREAGKPNHGGRVELTVDAAALGDMGGDFWQRARVVELPACALQTPAKPECSTQTVVEDAVVDAESRTFTATVDLETSDEPVVTEQEPLTLFSSDQQSLSLSSSTTTTMTVMALSAGPSGSSGDWAATPLSPSASWDVSTQSGSFSWSYPLRVPSTPGGLQPDLALSYDSGSLDGRVASTNNQSGPVGDGWSLTGGGYVERKYASCSEDTDPVDGKEPNNASHETGDLCWFDDNATLVLNGQANELIRDGSSGTWRLESDDNTKVEKLTGGWNGDNDKEYWKVTTSDGTQYWFGRGKRSSTDGKAYSDWTVPVYGNHPGEPCYNTSFASSKCTQIWRWNLDYVVDTSGNSMTLQYQREWNRYGYNNNAGTQSYVSGGVLSRIDFGTRTGSDVGGTVPARVWVTRSERCLDSTGCDWASAPDNPSKWPDVPTDLVCDSTTSCPDVTSPAFFSHRRISKITTQLRTSSGAWRDVDRWDLTHTQPDPGDGSNATLWLDKVQHLGVGSGTTVTLPATTFTGVQMANRVDSRDDGRLAMNRYRMSSIQSESGSVTSISYTGTGDCTPTSVPSEPATNDQRCMPVWWSPEGATEPELEYFHKYLVTAVTENAQDGTSDPVVSTYSYVGSPAWHYDDNPLVPKKRRTWGQWRGYQTVDVRAGDPEAPGQPQTRTRYRYFRGMDGDRTASGGSKSVTVDGITDRDQFAGMLRESIVYDGSDVVERTKNVPWRSPATATDADGEKAFHVGIKQTTTETTLASGGVRTSEVTTEFDDTYGMPVSVSDTGDAATAADDVCTRTWYARNTAKNILEPVQRTETVSVKCSATPSRPADVVSDQRFAYDGQAVGAAPTKARMTRQEEVDRYASGSPVYQTVSKLGYDTFGRVTSSEDALGRKSTTAYTDTEGLTTKVTTTSPDPDGSGSLSAHVTAAEVDPAWGTPTKVTDAAGKVATGTYDALGRLTQVWLPGRTQGTDTPTMKYAYAVRSNGQNAVTTSVLNHDASAYQTSTVLYDGMLRQRQTQSPSADKNNPGRIVTDVFYDSRGLVEVTNRPWFTTGSPSTTPVTTTSTVPGSTVTEYDGAGRAVSEIFRVHEVEEWRTETTYGGDRVTVDPPSGGTATTTFVDVRGNTTTLREFLGHNPTGSSQDTTYDYDAGGRMVGVTDPAGNDWTYTYDLRGRQTASSDPDKGTTSSTYDAAGQLVTTTDARGETLAYTYDNLGRQTTMRDDSPTGAVRARWVYDTLVKGQLTRSERIADGETYTVAVTDYDDGYRPLGQTVTVPDGHGNLSGSYTTDYSYTDDGRIEQILFPAAGNLPAEEVNTFYDEANQAHRMGTVFKPYNAPFGAVVAGSDHSPYGELLRADLGSNYSVMWHQQFAEGTRRLETSWVQRGGQSGYDYDAAYSYDDAGNVLKVADTPDGSTSDVQCFAYDGLRRMTEAWTPSSGDCATARSATALGGAAKYWNSYSFDAVGNRTELVERGSGTTTSTYNYPAAGSARPHAVTQVTATGTDAGTSSYAYDEAGNMTTRDAAGRAAQTLTWDPEGELSTVKEGSTTVGEYVYTADGERLLRTEGGTTTLYLPGGQEVTLAGSSMTAKRYYSFEGNTVGVRTAGGPSGMTTIVSDHHGTGAVQVDQSSSTMVRRYTTPFGEDRGPQASWTGDHGFLDKPTDSTGLVAIGARYYDPELGKFISVDPVMDLSDPQQWAAYTYGNNNPVTWADPTGELPMGAGHTGYNPRTDKKGGDPCSKANSCVKREERKGKIVRVRYNYTARAVQYFTSRPTRSYADVQVNATYKKHNERAKARERGKNRRSEEKESPKDFLGDVNEWIKSDEVKDGLVVAAKVAGVAAMGACILATAGVCGAVGVAAVVVGATSNAVQAYRGDQSWVTAARKTSTDAVLNRIPGVRTIRRADILRMGRHSGLAGFARRTSDLNAEFSLSLNAAFRFRPDQTAVRLTGQGFAGLNALNGWIS</sequence>